<evidence type="ECO:0000313" key="6">
    <source>
        <dbReference type="Ensembl" id="ENSSOCP00000007188.1"/>
    </source>
</evidence>
<dbReference type="InterPro" id="IPR045109">
    <property type="entry name" value="LSDs-like"/>
</dbReference>
<evidence type="ECO:0000259" key="5">
    <source>
        <dbReference type="SMART" id="SM00558"/>
    </source>
</evidence>
<comment type="function">
    <text evidence="4">Histone demethylase that specifically demethylates 'Lys-9' of histone H3, thereby playing a central role in histone code.</text>
</comment>
<comment type="similarity">
    <text evidence="4">Belongs to the JHDM2 histone demethylase family.</text>
</comment>
<sequence length="249" mass="26980">MQPGVGWDAEPGWLCQHQYLVPRPRAPRLCHRATNLSTSLPLPEYCGPAGRLNLATYLRGRRWLRPRVCVAYGECGSVEGVTAPQFPALNTTPTSTPLPTDLLLQVEADGVDAPLKERLWDAGSRPGALWHIFRAEDAGRIRDFLQKVGACEDQGQEGAAVAEPPNHYLDLSLRRRLRQECGVSAWTLLQFLGDAVLVPAGAPHQVGSSVTPSPCGQLSALTPFFAPLQLDGVIFSAVREAVGVLRGCE</sequence>
<proteinExistence type="inferred from homology"/>
<dbReference type="Pfam" id="PF02373">
    <property type="entry name" value="JmjC"/>
    <property type="match status" value="1"/>
</dbReference>
<protein>
    <recommendedName>
        <fullName evidence="4">Lysine-specific demethylase</fullName>
        <ecNumber evidence="4">1.14.11.65</ecNumber>
    </recommendedName>
</protein>
<name>A0A8D0EVA1_STROC</name>
<keyword evidence="3 4" id="KW-0539">Nucleus</keyword>
<dbReference type="AlphaFoldDB" id="A0A8D0EVA1"/>
<dbReference type="GO" id="GO:0140683">
    <property type="term" value="F:histone H3K9me/H3K9me2 demethylase activity"/>
    <property type="evidence" value="ECO:0007669"/>
    <property type="project" value="UniProtKB-EC"/>
</dbReference>
<organism evidence="6 7">
    <name type="scientific">Strix occidentalis caurina</name>
    <name type="common">northern spotted owl</name>
    <dbReference type="NCBI Taxonomy" id="311401"/>
    <lineage>
        <taxon>Eukaryota</taxon>
        <taxon>Metazoa</taxon>
        <taxon>Chordata</taxon>
        <taxon>Craniata</taxon>
        <taxon>Vertebrata</taxon>
        <taxon>Euteleostomi</taxon>
        <taxon>Archelosauria</taxon>
        <taxon>Archosauria</taxon>
        <taxon>Dinosauria</taxon>
        <taxon>Saurischia</taxon>
        <taxon>Theropoda</taxon>
        <taxon>Coelurosauria</taxon>
        <taxon>Aves</taxon>
        <taxon>Neognathae</taxon>
        <taxon>Neoaves</taxon>
        <taxon>Telluraves</taxon>
        <taxon>Strigiformes</taxon>
        <taxon>Strigidae</taxon>
        <taxon>Strix</taxon>
    </lineage>
</organism>
<dbReference type="Proteomes" id="UP000694551">
    <property type="component" value="Unplaced"/>
</dbReference>
<evidence type="ECO:0000313" key="7">
    <source>
        <dbReference type="Proteomes" id="UP000694551"/>
    </source>
</evidence>
<evidence type="ECO:0000256" key="2">
    <source>
        <dbReference type="ARBA" id="ARBA00022723"/>
    </source>
</evidence>
<dbReference type="SMART" id="SM00558">
    <property type="entry name" value="JmjC"/>
    <property type="match status" value="1"/>
</dbReference>
<comment type="domain">
    <text evidence="4">Leu-Xaa-Xaa-Leu-Leu (LXXLL) motifs are known to mediate the association with nuclear receptors.</text>
</comment>
<comment type="cofactor">
    <cofactor evidence="4">
        <name>Fe(2+)</name>
        <dbReference type="ChEBI" id="CHEBI:29033"/>
    </cofactor>
    <text evidence="4">Binds 1 Fe(2+) ion per subunit.</text>
</comment>
<dbReference type="SUPFAM" id="SSF51197">
    <property type="entry name" value="Clavaminate synthase-like"/>
    <property type="match status" value="1"/>
</dbReference>
<dbReference type="EC" id="1.14.11.65" evidence="4"/>
<comment type="catalytic activity">
    <reaction evidence="4">
        <text>N(6),N(6)-dimethyl-L-lysyl(9)-[histone H3] + 2 2-oxoglutarate + 2 O2 = L-lysyl(9)-[histone H3] + 2 formaldehyde + 2 succinate + 2 CO2</text>
        <dbReference type="Rhea" id="RHEA:60188"/>
        <dbReference type="Rhea" id="RHEA-COMP:15541"/>
        <dbReference type="Rhea" id="RHEA-COMP:15546"/>
        <dbReference type="ChEBI" id="CHEBI:15379"/>
        <dbReference type="ChEBI" id="CHEBI:16526"/>
        <dbReference type="ChEBI" id="CHEBI:16810"/>
        <dbReference type="ChEBI" id="CHEBI:16842"/>
        <dbReference type="ChEBI" id="CHEBI:29969"/>
        <dbReference type="ChEBI" id="CHEBI:30031"/>
        <dbReference type="ChEBI" id="CHEBI:61976"/>
        <dbReference type="EC" id="1.14.11.65"/>
    </reaction>
</comment>
<reference evidence="6" key="1">
    <citation type="submission" date="2025-08" db="UniProtKB">
        <authorList>
            <consortium name="Ensembl"/>
        </authorList>
    </citation>
    <scope>IDENTIFICATION</scope>
</reference>
<dbReference type="InterPro" id="IPR003347">
    <property type="entry name" value="JmjC_dom"/>
</dbReference>
<keyword evidence="7" id="KW-1185">Reference proteome</keyword>
<dbReference type="GO" id="GO:0006357">
    <property type="term" value="P:regulation of transcription by RNA polymerase II"/>
    <property type="evidence" value="ECO:0007669"/>
    <property type="project" value="TreeGrafter"/>
</dbReference>
<dbReference type="GO" id="GO:0000785">
    <property type="term" value="C:chromatin"/>
    <property type="evidence" value="ECO:0007669"/>
    <property type="project" value="TreeGrafter"/>
</dbReference>
<dbReference type="PANTHER" id="PTHR12549:SF4">
    <property type="entry name" value="LYSINE-SPECIFIC DEMETHYLASE HAIRLESS"/>
    <property type="match status" value="1"/>
</dbReference>
<dbReference type="GO" id="GO:0000118">
    <property type="term" value="C:histone deacetylase complex"/>
    <property type="evidence" value="ECO:0007669"/>
    <property type="project" value="UniProtKB-UniRule"/>
</dbReference>
<accession>A0A8D0EVA1</accession>
<evidence type="ECO:0000256" key="3">
    <source>
        <dbReference type="ARBA" id="ARBA00023242"/>
    </source>
</evidence>
<comment type="subcellular location">
    <subcellularLocation>
        <location evidence="1 4">Nucleus</location>
    </subcellularLocation>
</comment>
<reference evidence="6" key="2">
    <citation type="submission" date="2025-09" db="UniProtKB">
        <authorList>
            <consortium name="Ensembl"/>
        </authorList>
    </citation>
    <scope>IDENTIFICATION</scope>
</reference>
<dbReference type="GO" id="GO:0070988">
    <property type="term" value="P:demethylation"/>
    <property type="evidence" value="ECO:0007669"/>
    <property type="project" value="UniProtKB-UniRule"/>
</dbReference>
<dbReference type="GO" id="GO:0031490">
    <property type="term" value="F:chromatin DNA binding"/>
    <property type="evidence" value="ECO:0007669"/>
    <property type="project" value="TreeGrafter"/>
</dbReference>
<dbReference type="Gene3D" id="2.60.120.650">
    <property type="entry name" value="Cupin"/>
    <property type="match status" value="1"/>
</dbReference>
<dbReference type="GO" id="GO:0046872">
    <property type="term" value="F:metal ion binding"/>
    <property type="evidence" value="ECO:0007669"/>
    <property type="project" value="UniProtKB-UniRule"/>
</dbReference>
<evidence type="ECO:0000256" key="4">
    <source>
        <dbReference type="RuleBase" id="RU369087"/>
    </source>
</evidence>
<keyword evidence="2 4" id="KW-0479">Metal-binding</keyword>
<dbReference type="PANTHER" id="PTHR12549">
    <property type="entry name" value="JMJC DOMAIN-CONTAINING HISTONE DEMETHYLATION PROTEIN"/>
    <property type="match status" value="1"/>
</dbReference>
<dbReference type="GO" id="GO:0003712">
    <property type="term" value="F:transcription coregulator activity"/>
    <property type="evidence" value="ECO:0007669"/>
    <property type="project" value="TreeGrafter"/>
</dbReference>
<keyword evidence="4" id="KW-0408">Iron</keyword>
<feature type="domain" description="JmjC" evidence="5">
    <location>
        <begin position="29"/>
        <end position="237"/>
    </location>
</feature>
<evidence type="ECO:0000256" key="1">
    <source>
        <dbReference type="ARBA" id="ARBA00004123"/>
    </source>
</evidence>
<dbReference type="Ensembl" id="ENSSOCT00000007366.1">
    <property type="protein sequence ID" value="ENSSOCP00000007188.1"/>
    <property type="gene ID" value="ENSSOCG00000005470.1"/>
</dbReference>